<dbReference type="PANTHER" id="PTHR44675">
    <property type="entry name" value="PAK1 INTERACTING PROTEIN 1"/>
    <property type="match status" value="1"/>
</dbReference>
<feature type="compositionally biased region" description="Low complexity" evidence="4">
    <location>
        <begin position="1"/>
        <end position="14"/>
    </location>
</feature>
<evidence type="ECO:0000256" key="3">
    <source>
        <dbReference type="PROSITE-ProRule" id="PRU00221"/>
    </source>
</evidence>
<gene>
    <name evidence="5" type="primary">MAK11</name>
    <name evidence="5" type="ORF">V5O48_005742</name>
</gene>
<evidence type="ECO:0000313" key="5">
    <source>
        <dbReference type="EMBL" id="KAL0576232.1"/>
    </source>
</evidence>
<keyword evidence="6" id="KW-1185">Reference proteome</keyword>
<proteinExistence type="predicted"/>
<evidence type="ECO:0000256" key="4">
    <source>
        <dbReference type="SAM" id="MobiDB-lite"/>
    </source>
</evidence>
<feature type="region of interest" description="Disordered" evidence="4">
    <location>
        <begin position="419"/>
        <end position="480"/>
    </location>
</feature>
<feature type="region of interest" description="Disordered" evidence="4">
    <location>
        <begin position="1"/>
        <end position="79"/>
    </location>
</feature>
<organism evidence="5 6">
    <name type="scientific">Marasmius crinis-equi</name>
    <dbReference type="NCBI Taxonomy" id="585013"/>
    <lineage>
        <taxon>Eukaryota</taxon>
        <taxon>Fungi</taxon>
        <taxon>Dikarya</taxon>
        <taxon>Basidiomycota</taxon>
        <taxon>Agaricomycotina</taxon>
        <taxon>Agaricomycetes</taxon>
        <taxon>Agaricomycetidae</taxon>
        <taxon>Agaricales</taxon>
        <taxon>Marasmiineae</taxon>
        <taxon>Marasmiaceae</taxon>
        <taxon>Marasmius</taxon>
    </lineage>
</organism>
<dbReference type="PANTHER" id="PTHR44675:SF1">
    <property type="entry name" value="P21-ACTIVATED PROTEIN KINASE-INTERACTING PROTEIN 1"/>
    <property type="match status" value="1"/>
</dbReference>
<dbReference type="InterPro" id="IPR036322">
    <property type="entry name" value="WD40_repeat_dom_sf"/>
</dbReference>
<name>A0ABR3FMB7_9AGAR</name>
<keyword evidence="2" id="KW-0677">Repeat</keyword>
<dbReference type="EMBL" id="JBAHYK010000237">
    <property type="protein sequence ID" value="KAL0576232.1"/>
    <property type="molecule type" value="Genomic_DNA"/>
</dbReference>
<dbReference type="InterPro" id="IPR019775">
    <property type="entry name" value="WD40_repeat_CS"/>
</dbReference>
<dbReference type="SMART" id="SM00320">
    <property type="entry name" value="WD40"/>
    <property type="match status" value="5"/>
</dbReference>
<evidence type="ECO:0000313" key="6">
    <source>
        <dbReference type="Proteomes" id="UP001465976"/>
    </source>
</evidence>
<feature type="repeat" description="WD" evidence="3">
    <location>
        <begin position="199"/>
        <end position="240"/>
    </location>
</feature>
<dbReference type="SUPFAM" id="SSF50978">
    <property type="entry name" value="WD40 repeat-like"/>
    <property type="match status" value="1"/>
</dbReference>
<feature type="compositionally biased region" description="Acidic residues" evidence="4">
    <location>
        <begin position="429"/>
        <end position="480"/>
    </location>
</feature>
<keyword evidence="1 3" id="KW-0853">WD repeat</keyword>
<dbReference type="PROSITE" id="PS50082">
    <property type="entry name" value="WD_REPEATS_2"/>
    <property type="match status" value="2"/>
</dbReference>
<dbReference type="Proteomes" id="UP001465976">
    <property type="component" value="Unassembled WGS sequence"/>
</dbReference>
<accession>A0ABR3FMB7</accession>
<dbReference type="PROSITE" id="PS00678">
    <property type="entry name" value="WD_REPEATS_1"/>
    <property type="match status" value="2"/>
</dbReference>
<reference evidence="5 6" key="1">
    <citation type="submission" date="2024-02" db="EMBL/GenBank/DDBJ databases">
        <title>A draft genome for the cacao thread blight pathogen Marasmius crinis-equi.</title>
        <authorList>
            <person name="Cohen S.P."/>
            <person name="Baruah I.K."/>
            <person name="Amoako-Attah I."/>
            <person name="Bukari Y."/>
            <person name="Meinhardt L.W."/>
            <person name="Bailey B.A."/>
        </authorList>
    </citation>
    <scope>NUCLEOTIDE SEQUENCE [LARGE SCALE GENOMIC DNA]</scope>
    <source>
        <strain evidence="5 6">GH-76</strain>
    </source>
</reference>
<feature type="repeat" description="WD" evidence="3">
    <location>
        <begin position="116"/>
        <end position="157"/>
    </location>
</feature>
<dbReference type="InterPro" id="IPR001680">
    <property type="entry name" value="WD40_rpt"/>
</dbReference>
<evidence type="ECO:0000256" key="2">
    <source>
        <dbReference type="ARBA" id="ARBA00022737"/>
    </source>
</evidence>
<dbReference type="InterPro" id="IPR051959">
    <property type="entry name" value="PAK1-Kinase_Regulator"/>
</dbReference>
<dbReference type="Pfam" id="PF00400">
    <property type="entry name" value="WD40"/>
    <property type="match status" value="3"/>
</dbReference>
<comment type="caution">
    <text evidence="5">The sequence shown here is derived from an EMBL/GenBank/DDBJ whole genome shotgun (WGS) entry which is preliminary data.</text>
</comment>
<dbReference type="Gene3D" id="2.130.10.10">
    <property type="entry name" value="YVTN repeat-like/Quinoprotein amine dehydrogenase"/>
    <property type="match status" value="2"/>
</dbReference>
<feature type="compositionally biased region" description="Basic and acidic residues" evidence="4">
    <location>
        <begin position="41"/>
        <end position="62"/>
    </location>
</feature>
<sequence>MAKPASSSTKPVSKPVKRARIEEPPSKTKASRVKGSPPPKKQKENVRIEPSAKSKGKQKEDPSNADANTEEPISSPPRTFKIVTGSYEKLLYGLEGTTSLSESNTVQIELKPIFMFPAHVSCIKAVAASPGGKWLATGSADEIIKVWDLRRKKEIGGLMHHEGSITHLHFASRSHLLSASEDGTLCLFHARDWSVLRTLKGHKARVNCIAVHPSGKVALSVGKDRALRMWDLMRGKGVASTKLGKEGEIVRWSTDGSRFVVLSGSTIDIYDTAMTLIHTTNHPSRLHDAKFTLRVDGKGEVLLIGAEDKTVSIYDVPTDQEHPPKIIGKFVGHTNRIKAMETLSVTIPQAEENTTSPKSTIIVSTVSSDGKIHVYDLSSLPSEGKEVVEIQPAAEYDTKGTRLTCITLAGDDSGSIAVSVGKRKRGDEEEHGVDDDEEDEGGDWGGVDGEDAESEQGEDEDEEEDEEEEEEEEEEEVEED</sequence>
<protein>
    <submittedName>
        <fullName evidence="5">Protein mak11</fullName>
    </submittedName>
</protein>
<dbReference type="InterPro" id="IPR015943">
    <property type="entry name" value="WD40/YVTN_repeat-like_dom_sf"/>
</dbReference>
<dbReference type="PROSITE" id="PS50294">
    <property type="entry name" value="WD_REPEATS_REGION"/>
    <property type="match status" value="2"/>
</dbReference>
<evidence type="ECO:0000256" key="1">
    <source>
        <dbReference type="ARBA" id="ARBA00022574"/>
    </source>
</evidence>